<proteinExistence type="predicted"/>
<keyword evidence="3" id="KW-1185">Reference proteome</keyword>
<dbReference type="EMBL" id="JAXCGZ010015891">
    <property type="protein sequence ID" value="KAK7069741.1"/>
    <property type="molecule type" value="Genomic_DNA"/>
</dbReference>
<evidence type="ECO:0000256" key="1">
    <source>
        <dbReference type="SAM" id="MobiDB-lite"/>
    </source>
</evidence>
<feature type="compositionally biased region" description="Acidic residues" evidence="1">
    <location>
        <begin position="53"/>
        <end position="87"/>
    </location>
</feature>
<sequence>MLIYQIYPCSPACRKSRLNGAERGDWESPPLYSLPAVSQGGEGGEGDAKAETDAEAEAEAEAIAEDDTFEAEAEAEDEADDEAEDEG</sequence>
<accession>A0AAN8ZV43</accession>
<comment type="caution">
    <text evidence="2">The sequence shown here is derived from an EMBL/GenBank/DDBJ whole genome shotgun (WGS) entry which is preliminary data.</text>
</comment>
<name>A0AAN8ZV43_HALRR</name>
<reference evidence="2 3" key="1">
    <citation type="submission" date="2023-11" db="EMBL/GenBank/DDBJ databases">
        <title>Halocaridina rubra genome assembly.</title>
        <authorList>
            <person name="Smith C."/>
        </authorList>
    </citation>
    <scope>NUCLEOTIDE SEQUENCE [LARGE SCALE GENOMIC DNA]</scope>
    <source>
        <strain evidence="2">EP-1</strain>
        <tissue evidence="2">Whole</tissue>
    </source>
</reference>
<dbReference type="Proteomes" id="UP001381693">
    <property type="component" value="Unassembled WGS sequence"/>
</dbReference>
<evidence type="ECO:0000313" key="3">
    <source>
        <dbReference type="Proteomes" id="UP001381693"/>
    </source>
</evidence>
<gene>
    <name evidence="2" type="ORF">SK128_000003</name>
</gene>
<evidence type="ECO:0000313" key="2">
    <source>
        <dbReference type="EMBL" id="KAK7069741.1"/>
    </source>
</evidence>
<feature type="region of interest" description="Disordered" evidence="1">
    <location>
        <begin position="20"/>
        <end position="87"/>
    </location>
</feature>
<dbReference type="AlphaFoldDB" id="A0AAN8ZV43"/>
<organism evidence="2 3">
    <name type="scientific">Halocaridina rubra</name>
    <name type="common">Hawaiian red shrimp</name>
    <dbReference type="NCBI Taxonomy" id="373956"/>
    <lineage>
        <taxon>Eukaryota</taxon>
        <taxon>Metazoa</taxon>
        <taxon>Ecdysozoa</taxon>
        <taxon>Arthropoda</taxon>
        <taxon>Crustacea</taxon>
        <taxon>Multicrustacea</taxon>
        <taxon>Malacostraca</taxon>
        <taxon>Eumalacostraca</taxon>
        <taxon>Eucarida</taxon>
        <taxon>Decapoda</taxon>
        <taxon>Pleocyemata</taxon>
        <taxon>Caridea</taxon>
        <taxon>Atyoidea</taxon>
        <taxon>Atyidae</taxon>
        <taxon>Halocaridina</taxon>
    </lineage>
</organism>
<feature type="non-terminal residue" evidence="2">
    <location>
        <position position="87"/>
    </location>
</feature>
<protein>
    <submittedName>
        <fullName evidence="2">Uncharacterized protein</fullName>
    </submittedName>
</protein>